<dbReference type="SUPFAM" id="SSF48264">
    <property type="entry name" value="Cytochrome P450"/>
    <property type="match status" value="1"/>
</dbReference>
<dbReference type="PANTHER" id="PTHR24282">
    <property type="entry name" value="CYTOCHROME P450 FAMILY MEMBER"/>
    <property type="match status" value="1"/>
</dbReference>
<keyword evidence="6 11" id="KW-1133">Transmembrane helix</keyword>
<reference evidence="12 13" key="1">
    <citation type="journal article" date="2018" name="PLoS Genet.">
        <title>Population sequencing reveals clonal diversity and ancestral inbreeding in the grapevine cultivar Chardonnay.</title>
        <authorList>
            <person name="Roach M.J."/>
            <person name="Johnson D.L."/>
            <person name="Bohlmann J."/>
            <person name="van Vuuren H.J."/>
            <person name="Jones S.J."/>
            <person name="Pretorius I.S."/>
            <person name="Schmidt S.A."/>
            <person name="Borneman A.R."/>
        </authorList>
    </citation>
    <scope>NUCLEOTIDE SEQUENCE [LARGE SCALE GENOMIC DNA]</scope>
    <source>
        <strain evidence="13">cv. Chardonnay</strain>
        <tissue evidence="12">Leaf</tissue>
    </source>
</reference>
<dbReference type="PANTHER" id="PTHR24282:SF196">
    <property type="entry name" value="CYTOCHROME P450 714C2"/>
    <property type="match status" value="1"/>
</dbReference>
<dbReference type="GO" id="GO:0016705">
    <property type="term" value="F:oxidoreductase activity, acting on paired donors, with incorporation or reduction of molecular oxygen"/>
    <property type="evidence" value="ECO:0007669"/>
    <property type="project" value="InterPro"/>
</dbReference>
<evidence type="ECO:0000256" key="8">
    <source>
        <dbReference type="ARBA" id="ARBA00023004"/>
    </source>
</evidence>
<comment type="similarity">
    <text evidence="2">Belongs to the cytochrome P450 family.</text>
</comment>
<organism evidence="12 13">
    <name type="scientific">Vitis vinifera</name>
    <name type="common">Grape</name>
    <dbReference type="NCBI Taxonomy" id="29760"/>
    <lineage>
        <taxon>Eukaryota</taxon>
        <taxon>Viridiplantae</taxon>
        <taxon>Streptophyta</taxon>
        <taxon>Embryophyta</taxon>
        <taxon>Tracheophyta</taxon>
        <taxon>Spermatophyta</taxon>
        <taxon>Magnoliopsida</taxon>
        <taxon>eudicotyledons</taxon>
        <taxon>Gunneridae</taxon>
        <taxon>Pentapetalae</taxon>
        <taxon>rosids</taxon>
        <taxon>Vitales</taxon>
        <taxon>Vitaceae</taxon>
        <taxon>Viteae</taxon>
        <taxon>Vitis</taxon>
    </lineage>
</organism>
<dbReference type="InterPro" id="IPR036396">
    <property type="entry name" value="Cyt_P450_sf"/>
</dbReference>
<sequence length="249" mass="28153">MGSRPNKSQFRRVPCPTLQYHHPLHLVSRWSYYLEDFDGALVASLLTKFRMPEIERYEGIGLMVILGLFFCLCNALVVKLEKLRSIVRKQGISGPPLSFLLGEVFMFSGDVTSRACFESSYTKGEEIFWRLGALQKAMSKKKYSVIPGYIPTKNYRDAWALEKDVHNLIIKMLDNCKNIYLASYKTTTVFAGLCLILLGANPNWQSRLYPPVLMVLREALIDMKFGDIHVGEGGLPSTCPFSNPSSLIV</sequence>
<evidence type="ECO:0000256" key="10">
    <source>
        <dbReference type="ARBA" id="ARBA00023136"/>
    </source>
</evidence>
<evidence type="ECO:0000256" key="6">
    <source>
        <dbReference type="ARBA" id="ARBA00022989"/>
    </source>
</evidence>
<keyword evidence="3" id="KW-0349">Heme</keyword>
<evidence type="ECO:0000256" key="9">
    <source>
        <dbReference type="ARBA" id="ARBA00023033"/>
    </source>
</evidence>
<keyword evidence="5" id="KW-0479">Metal-binding</keyword>
<evidence type="ECO:0000256" key="5">
    <source>
        <dbReference type="ARBA" id="ARBA00022723"/>
    </source>
</evidence>
<proteinExistence type="inferred from homology"/>
<comment type="subcellular location">
    <subcellularLocation>
        <location evidence="1">Membrane</location>
        <topology evidence="1">Single-pass membrane protein</topology>
    </subcellularLocation>
</comment>
<protein>
    <submittedName>
        <fullName evidence="12">Cytochrome P450 714C2</fullName>
    </submittedName>
</protein>
<accession>A0A438GZW7</accession>
<dbReference type="InterPro" id="IPR050665">
    <property type="entry name" value="Cytochrome_P450_Monooxygen"/>
</dbReference>
<dbReference type="GO" id="GO:0004497">
    <property type="term" value="F:monooxygenase activity"/>
    <property type="evidence" value="ECO:0007669"/>
    <property type="project" value="UniProtKB-KW"/>
</dbReference>
<dbReference type="GO" id="GO:0005506">
    <property type="term" value="F:iron ion binding"/>
    <property type="evidence" value="ECO:0007669"/>
    <property type="project" value="InterPro"/>
</dbReference>
<keyword evidence="7" id="KW-0560">Oxidoreductase</keyword>
<dbReference type="Gene3D" id="1.20.120.990">
    <property type="entry name" value="Glycosyltransferase family 88, C-terminal domain"/>
    <property type="match status" value="1"/>
</dbReference>
<evidence type="ECO:0000256" key="2">
    <source>
        <dbReference type="ARBA" id="ARBA00010617"/>
    </source>
</evidence>
<keyword evidence="8" id="KW-0408">Iron</keyword>
<comment type="caution">
    <text evidence="12">The sequence shown here is derived from an EMBL/GenBank/DDBJ whole genome shotgun (WGS) entry which is preliminary data.</text>
</comment>
<gene>
    <name evidence="12" type="primary">CYP714C2_5</name>
    <name evidence="12" type="ORF">CK203_054441</name>
</gene>
<evidence type="ECO:0000313" key="13">
    <source>
        <dbReference type="Proteomes" id="UP000288805"/>
    </source>
</evidence>
<dbReference type="AlphaFoldDB" id="A0A438GZW7"/>
<feature type="transmembrane region" description="Helical" evidence="11">
    <location>
        <begin position="60"/>
        <end position="80"/>
    </location>
</feature>
<evidence type="ECO:0000313" key="12">
    <source>
        <dbReference type="EMBL" id="RVW77846.1"/>
    </source>
</evidence>
<evidence type="ECO:0000256" key="11">
    <source>
        <dbReference type="SAM" id="Phobius"/>
    </source>
</evidence>
<name>A0A438GZW7_VITVI</name>
<evidence type="ECO:0000256" key="3">
    <source>
        <dbReference type="ARBA" id="ARBA00022617"/>
    </source>
</evidence>
<dbReference type="GO" id="GO:0020037">
    <property type="term" value="F:heme binding"/>
    <property type="evidence" value="ECO:0007669"/>
    <property type="project" value="InterPro"/>
</dbReference>
<evidence type="ECO:0000256" key="4">
    <source>
        <dbReference type="ARBA" id="ARBA00022692"/>
    </source>
</evidence>
<keyword evidence="4 11" id="KW-0812">Transmembrane</keyword>
<keyword evidence="10 11" id="KW-0472">Membrane</keyword>
<feature type="transmembrane region" description="Helical" evidence="11">
    <location>
        <begin position="179"/>
        <end position="200"/>
    </location>
</feature>
<dbReference type="GO" id="GO:0016020">
    <property type="term" value="C:membrane"/>
    <property type="evidence" value="ECO:0007669"/>
    <property type="project" value="UniProtKB-SubCell"/>
</dbReference>
<keyword evidence="9" id="KW-0503">Monooxygenase</keyword>
<evidence type="ECO:0000256" key="1">
    <source>
        <dbReference type="ARBA" id="ARBA00004167"/>
    </source>
</evidence>
<dbReference type="EMBL" id="QGNW01000306">
    <property type="protein sequence ID" value="RVW77846.1"/>
    <property type="molecule type" value="Genomic_DNA"/>
</dbReference>
<evidence type="ECO:0000256" key="7">
    <source>
        <dbReference type="ARBA" id="ARBA00023002"/>
    </source>
</evidence>
<dbReference type="Proteomes" id="UP000288805">
    <property type="component" value="Unassembled WGS sequence"/>
</dbReference>